<evidence type="ECO:0000256" key="2">
    <source>
        <dbReference type="SAM" id="SignalP"/>
    </source>
</evidence>
<organism evidence="3">
    <name type="scientific">Singulisphaera sp. Ch08</name>
    <dbReference type="NCBI Taxonomy" id="3120278"/>
    <lineage>
        <taxon>Bacteria</taxon>
        <taxon>Pseudomonadati</taxon>
        <taxon>Planctomycetota</taxon>
        <taxon>Planctomycetia</taxon>
        <taxon>Isosphaerales</taxon>
        <taxon>Isosphaeraceae</taxon>
        <taxon>Singulisphaera</taxon>
    </lineage>
</organism>
<sequence>MKSPIATLALAGSLATLTVCAYGQGPRSGLFRSSAPQKNGALPKAFAAPTALTTSNRAGTSAPTDPNIRPANVAGAMPAQDYPEQSQTPKIPLPQDAIEPYLLTKDVGPFMVMAKTFRGPDAERSALALVLELRNEHQLPAYILRTKDFPRTSNIRNIPPTAPAGVDRARLADPERVRSFDEAAVLVGNEKTLKGSEALLHRVKKIKPKCIDNLPKMYIWQTGLSKAIRTTNPYVPAQNLFPGSNDPFITRMNQGPHSLYNCAGNYTLEVANFSGRASFEVAGTQSLGDLGLKKSPLITAAEDAEKMAQSLAKSEEIRQLGQPVYVYHDRSSSRVMIGAFNAPNDPAAVQLRERLLRLAVPLIQADASKGRRKAVTDTMIVPAATLTEVSPLKPR</sequence>
<feature type="chain" id="PRO_5043459119" description="SPOR domain-containing protein" evidence="2">
    <location>
        <begin position="22"/>
        <end position="395"/>
    </location>
</feature>
<evidence type="ECO:0000313" key="3">
    <source>
        <dbReference type="EMBL" id="XBH03003.1"/>
    </source>
</evidence>
<feature type="signal peptide" evidence="2">
    <location>
        <begin position="1"/>
        <end position="21"/>
    </location>
</feature>
<reference evidence="3" key="1">
    <citation type="submission" date="2024-05" db="EMBL/GenBank/DDBJ databases">
        <title>Planctomycetes of the genus Singulisphaera possess chitinolytic capabilities.</title>
        <authorList>
            <person name="Ivanova A."/>
        </authorList>
    </citation>
    <scope>NUCLEOTIDE SEQUENCE</scope>
    <source>
        <strain evidence="3">Ch08T</strain>
    </source>
</reference>
<accession>A0AAU7CD04</accession>
<keyword evidence="2" id="KW-0732">Signal</keyword>
<evidence type="ECO:0008006" key="4">
    <source>
        <dbReference type="Google" id="ProtNLM"/>
    </source>
</evidence>
<protein>
    <recommendedName>
        <fullName evidence="4">SPOR domain-containing protein</fullName>
    </recommendedName>
</protein>
<dbReference type="AlphaFoldDB" id="A0AAU7CD04"/>
<evidence type="ECO:0000256" key="1">
    <source>
        <dbReference type="SAM" id="MobiDB-lite"/>
    </source>
</evidence>
<proteinExistence type="predicted"/>
<dbReference type="EMBL" id="CP155447">
    <property type="protein sequence ID" value="XBH03003.1"/>
    <property type="molecule type" value="Genomic_DNA"/>
</dbReference>
<feature type="region of interest" description="Disordered" evidence="1">
    <location>
        <begin position="48"/>
        <end position="67"/>
    </location>
</feature>
<name>A0AAU7CD04_9BACT</name>
<dbReference type="RefSeq" id="WP_406695744.1">
    <property type="nucleotide sequence ID" value="NZ_CP155447.1"/>
</dbReference>
<gene>
    <name evidence="3" type="ORF">V5E97_32560</name>
</gene>
<feature type="compositionally biased region" description="Polar residues" evidence="1">
    <location>
        <begin position="51"/>
        <end position="64"/>
    </location>
</feature>